<dbReference type="InterPro" id="IPR001356">
    <property type="entry name" value="HD"/>
</dbReference>
<reference evidence="13 14" key="1">
    <citation type="journal article" date="2009" name="Nat. Genet.">
        <title>The genome of the cucumber, Cucumis sativus L.</title>
        <authorList>
            <person name="Huang S."/>
            <person name="Li R."/>
            <person name="Zhang Z."/>
            <person name="Li L."/>
            <person name="Gu X."/>
            <person name="Fan W."/>
            <person name="Lucas W.J."/>
            <person name="Wang X."/>
            <person name="Xie B."/>
            <person name="Ni P."/>
            <person name="Ren Y."/>
            <person name="Zhu H."/>
            <person name="Li J."/>
            <person name="Lin K."/>
            <person name="Jin W."/>
            <person name="Fei Z."/>
            <person name="Li G."/>
            <person name="Staub J."/>
            <person name="Kilian A."/>
            <person name="van der Vossen E.A."/>
            <person name="Wu Y."/>
            <person name="Guo J."/>
            <person name="He J."/>
            <person name="Jia Z."/>
            <person name="Ren Y."/>
            <person name="Tian G."/>
            <person name="Lu Y."/>
            <person name="Ruan J."/>
            <person name="Qian W."/>
            <person name="Wang M."/>
            <person name="Huang Q."/>
            <person name="Li B."/>
            <person name="Xuan Z."/>
            <person name="Cao J."/>
            <person name="Asan"/>
            <person name="Wu Z."/>
            <person name="Zhang J."/>
            <person name="Cai Q."/>
            <person name="Bai Y."/>
            <person name="Zhao B."/>
            <person name="Han Y."/>
            <person name="Li Y."/>
            <person name="Li X."/>
            <person name="Wang S."/>
            <person name="Shi Q."/>
            <person name="Liu S."/>
            <person name="Cho W.K."/>
            <person name="Kim J.Y."/>
            <person name="Xu Y."/>
            <person name="Heller-Uszynska K."/>
            <person name="Miao H."/>
            <person name="Cheng Z."/>
            <person name="Zhang S."/>
            <person name="Wu J."/>
            <person name="Yang Y."/>
            <person name="Kang H."/>
            <person name="Li M."/>
            <person name="Liang H."/>
            <person name="Ren X."/>
            <person name="Shi Z."/>
            <person name="Wen M."/>
            <person name="Jian M."/>
            <person name="Yang H."/>
            <person name="Zhang G."/>
            <person name="Yang Z."/>
            <person name="Chen R."/>
            <person name="Liu S."/>
            <person name="Li J."/>
            <person name="Ma L."/>
            <person name="Liu H."/>
            <person name="Zhou Y."/>
            <person name="Zhao J."/>
            <person name="Fang X."/>
            <person name="Li G."/>
            <person name="Fang L."/>
            <person name="Li Y."/>
            <person name="Liu D."/>
            <person name="Zheng H."/>
            <person name="Zhang Y."/>
            <person name="Qin N."/>
            <person name="Li Z."/>
            <person name="Yang G."/>
            <person name="Yang S."/>
            <person name="Bolund L."/>
            <person name="Kristiansen K."/>
            <person name="Zheng H."/>
            <person name="Li S."/>
            <person name="Zhang X."/>
            <person name="Yang H."/>
            <person name="Wang J."/>
            <person name="Sun R."/>
            <person name="Zhang B."/>
            <person name="Jiang S."/>
            <person name="Wang J."/>
            <person name="Du Y."/>
            <person name="Li S."/>
        </authorList>
    </citation>
    <scope>NUCLEOTIDE SEQUENCE [LARGE SCALE GENOMIC DNA]</scope>
    <source>
        <strain evidence="14">cv. 9930</strain>
    </source>
</reference>
<dbReference type="KEGG" id="csv:101203055"/>
<comment type="similarity">
    <text evidence="8">Belongs to the WUS homeobox family.</text>
</comment>
<dbReference type="Gene3D" id="1.10.10.60">
    <property type="entry name" value="Homeodomain-like"/>
    <property type="match status" value="1"/>
</dbReference>
<feature type="compositionally biased region" description="Gly residues" evidence="11">
    <location>
        <begin position="16"/>
        <end position="30"/>
    </location>
</feature>
<dbReference type="GO" id="GO:0003677">
    <property type="term" value="F:DNA binding"/>
    <property type="evidence" value="ECO:0007669"/>
    <property type="project" value="UniProtKB-UniRule"/>
</dbReference>
<accession>A0A0A0KH83</accession>
<keyword evidence="14" id="KW-1185">Reference proteome</keyword>
<evidence type="ECO:0000256" key="3">
    <source>
        <dbReference type="ARBA" id="ARBA00023015"/>
    </source>
</evidence>
<reference evidence="13 14" key="4">
    <citation type="journal article" date="2011" name="BMC Genomics">
        <title>RNA-Seq improves annotation of protein-coding genes in the cucumber genome.</title>
        <authorList>
            <person name="Li Z."/>
            <person name="Zhang Z."/>
            <person name="Yan P."/>
            <person name="Huang S."/>
            <person name="Fei Z."/>
            <person name="Lin K."/>
        </authorList>
    </citation>
    <scope>NUCLEOTIDE SEQUENCE [LARGE SCALE GENOMIC DNA]</scope>
    <source>
        <strain evidence="14">cv. 9930</strain>
    </source>
</reference>
<dbReference type="eggNOG" id="ENOG502QRYV">
    <property type="taxonomic scope" value="Eukaryota"/>
</dbReference>
<dbReference type="Proteomes" id="UP000029981">
    <property type="component" value="Chromosome 6"/>
</dbReference>
<dbReference type="AlphaFoldDB" id="A0A0A0KH83"/>
<feature type="region of interest" description="Disordered" evidence="11">
    <location>
        <begin position="97"/>
        <end position="125"/>
    </location>
</feature>
<gene>
    <name evidence="13" type="ORF">Csa_6G505860</name>
</gene>
<dbReference type="Gramene" id="KGN48908">
    <property type="protein sequence ID" value="KGN48908"/>
    <property type="gene ID" value="Csa_6G505860"/>
</dbReference>
<evidence type="ECO:0000256" key="9">
    <source>
        <dbReference type="PROSITE-ProRule" id="PRU00108"/>
    </source>
</evidence>
<reference evidence="13 14" key="3">
    <citation type="journal article" date="2010" name="BMC Genomics">
        <title>Transcriptome sequencing and comparative analysis of cucumber flowers with different sex types.</title>
        <authorList>
            <person name="Guo S."/>
            <person name="Zheng Y."/>
            <person name="Joung J.G."/>
            <person name="Liu S."/>
            <person name="Zhang Z."/>
            <person name="Crasta O.R."/>
            <person name="Sobral B.W."/>
            <person name="Xu Y."/>
            <person name="Huang S."/>
            <person name="Fei Z."/>
        </authorList>
    </citation>
    <scope>NUCLEOTIDE SEQUENCE [LARGE SCALE GENOMIC DNA]</scope>
    <source>
        <strain evidence="14">cv. 9930</strain>
    </source>
</reference>
<feature type="compositionally biased region" description="Low complexity" evidence="11">
    <location>
        <begin position="103"/>
        <end position="125"/>
    </location>
</feature>
<dbReference type="OrthoDB" id="773671at2759"/>
<organism evidence="13 14">
    <name type="scientific">Cucumis sativus</name>
    <name type="common">Cucumber</name>
    <dbReference type="NCBI Taxonomy" id="3659"/>
    <lineage>
        <taxon>Eukaryota</taxon>
        <taxon>Viridiplantae</taxon>
        <taxon>Streptophyta</taxon>
        <taxon>Embryophyta</taxon>
        <taxon>Tracheophyta</taxon>
        <taxon>Spermatophyta</taxon>
        <taxon>Magnoliopsida</taxon>
        <taxon>eudicotyledons</taxon>
        <taxon>Gunneridae</taxon>
        <taxon>Pentapetalae</taxon>
        <taxon>rosids</taxon>
        <taxon>fabids</taxon>
        <taxon>Cucurbitales</taxon>
        <taxon>Cucurbitaceae</taxon>
        <taxon>Benincaseae</taxon>
        <taxon>Cucumis</taxon>
    </lineage>
</organism>
<dbReference type="SMR" id="A0A0A0KH83"/>
<feature type="region of interest" description="Disordered" evidence="11">
    <location>
        <begin position="1"/>
        <end position="39"/>
    </location>
</feature>
<dbReference type="GO" id="GO:0003700">
    <property type="term" value="F:DNA-binding transcription factor activity"/>
    <property type="evidence" value="ECO:0007669"/>
    <property type="project" value="InterPro"/>
</dbReference>
<keyword evidence="4 9" id="KW-0238">DNA-binding</keyword>
<evidence type="ECO:0000313" key="14">
    <source>
        <dbReference type="Proteomes" id="UP000029981"/>
    </source>
</evidence>
<keyword evidence="2" id="KW-0217">Developmental protein</keyword>
<dbReference type="PANTHER" id="PTHR45940:SF34">
    <property type="entry name" value="PROTEIN WUSCHEL"/>
    <property type="match status" value="1"/>
</dbReference>
<evidence type="ECO:0000256" key="6">
    <source>
        <dbReference type="ARBA" id="ARBA00023163"/>
    </source>
</evidence>
<keyword evidence="5 9" id="KW-0371">Homeobox</keyword>
<evidence type="ECO:0000256" key="1">
    <source>
        <dbReference type="ARBA" id="ARBA00004123"/>
    </source>
</evidence>
<keyword evidence="7 9" id="KW-0539">Nucleus</keyword>
<dbReference type="PROSITE" id="PS50071">
    <property type="entry name" value="HOMEOBOX_2"/>
    <property type="match status" value="1"/>
</dbReference>
<dbReference type="GO" id="GO:0099402">
    <property type="term" value="P:plant organ development"/>
    <property type="evidence" value="ECO:0007669"/>
    <property type="project" value="InterPro"/>
</dbReference>
<sequence>MEHPAKQQQQEQGINDQGGEGGGGSNGKGGFLCRQSSSRWTPTTDQIRILKELYYNNGVRSPSADQIQRISARLRQYGKIEGKNVFYWFQNHKARERQKKRFTSNSTSPITTSNTTTTTTDFKISSTNNNINWKSEDHSSSSHNKFPPAPSSSVMVAVGHMGNYGYGSATFENSFRECSISSGGNSSVVGYRSHNMGSWIGIDPYSSPAAAAAGGSANVFEKTKYVEESMEDHEEQEIETLPLFPIHGDRNNLGGFCSMKPEYSESYYTTTWYGRSDDNGAAGSRASLELSLNSYATISPDDGM</sequence>
<dbReference type="Pfam" id="PF00046">
    <property type="entry name" value="Homeodomain"/>
    <property type="match status" value="1"/>
</dbReference>
<evidence type="ECO:0000256" key="4">
    <source>
        <dbReference type="ARBA" id="ARBA00023125"/>
    </source>
</evidence>
<dbReference type="SMART" id="SM00389">
    <property type="entry name" value="HOX"/>
    <property type="match status" value="1"/>
</dbReference>
<dbReference type="CDD" id="cd00086">
    <property type="entry name" value="homeodomain"/>
    <property type="match status" value="1"/>
</dbReference>
<keyword evidence="3" id="KW-0805">Transcription regulation</keyword>
<protein>
    <recommendedName>
        <fullName evidence="12">Homeobox domain-containing protein</fullName>
    </recommendedName>
</protein>
<evidence type="ECO:0000259" key="12">
    <source>
        <dbReference type="PROSITE" id="PS50071"/>
    </source>
</evidence>
<reference evidence="13 14" key="2">
    <citation type="journal article" date="2009" name="PLoS ONE">
        <title>An integrated genetic and cytogenetic map of the cucumber genome.</title>
        <authorList>
            <person name="Ren Y."/>
            <person name="Zhang Z."/>
            <person name="Liu J."/>
            <person name="Staub J.E."/>
            <person name="Han Y."/>
            <person name="Cheng Z."/>
            <person name="Li X."/>
            <person name="Lu J."/>
            <person name="Miao H."/>
            <person name="Kang H."/>
            <person name="Xie B."/>
            <person name="Gu X."/>
            <person name="Wang X."/>
            <person name="Du Y."/>
            <person name="Jin W."/>
            <person name="Huang S."/>
        </authorList>
    </citation>
    <scope>NUCLEOTIDE SEQUENCE [LARGE SCALE GENOMIC DNA]</scope>
    <source>
        <strain evidence="14">cv. 9930</strain>
    </source>
</reference>
<evidence type="ECO:0000256" key="8">
    <source>
        <dbReference type="ARBA" id="ARBA00024040"/>
    </source>
</evidence>
<evidence type="ECO:0000256" key="11">
    <source>
        <dbReference type="SAM" id="MobiDB-lite"/>
    </source>
</evidence>
<dbReference type="PANTHER" id="PTHR45940">
    <property type="entry name" value="WUSCHEL-RELATED HOMEOBOX 1-RELATED"/>
    <property type="match status" value="1"/>
</dbReference>
<evidence type="ECO:0000313" key="13">
    <source>
        <dbReference type="EMBL" id="KGN48908.1"/>
    </source>
</evidence>
<feature type="compositionally biased region" description="Low complexity" evidence="11">
    <location>
        <begin position="1"/>
        <end position="15"/>
    </location>
</feature>
<dbReference type="SUPFAM" id="SSF46689">
    <property type="entry name" value="Homeodomain-like"/>
    <property type="match status" value="1"/>
</dbReference>
<name>A0A0A0KH83_CUCSA</name>
<evidence type="ECO:0000256" key="7">
    <source>
        <dbReference type="ARBA" id="ARBA00023242"/>
    </source>
</evidence>
<feature type="domain" description="Homeobox" evidence="12">
    <location>
        <begin position="33"/>
        <end position="99"/>
    </location>
</feature>
<dbReference type="InterPro" id="IPR009057">
    <property type="entry name" value="Homeodomain-like_sf"/>
</dbReference>
<keyword evidence="6" id="KW-0804">Transcription</keyword>
<dbReference type="EMBL" id="CM002927">
    <property type="protein sequence ID" value="KGN48908.1"/>
    <property type="molecule type" value="Genomic_DNA"/>
</dbReference>
<dbReference type="GO" id="GO:0005634">
    <property type="term" value="C:nucleus"/>
    <property type="evidence" value="ECO:0007669"/>
    <property type="project" value="UniProtKB-SubCell"/>
</dbReference>
<comment type="subcellular location">
    <subcellularLocation>
        <location evidence="1 9 10">Nucleus</location>
    </subcellularLocation>
</comment>
<feature type="DNA-binding region" description="Homeobox" evidence="9">
    <location>
        <begin position="35"/>
        <end position="100"/>
    </location>
</feature>
<evidence type="ECO:0000256" key="10">
    <source>
        <dbReference type="RuleBase" id="RU000682"/>
    </source>
</evidence>
<evidence type="ECO:0000256" key="5">
    <source>
        <dbReference type="ARBA" id="ARBA00023155"/>
    </source>
</evidence>
<evidence type="ECO:0000256" key="2">
    <source>
        <dbReference type="ARBA" id="ARBA00022473"/>
    </source>
</evidence>
<dbReference type="OMA" id="MIPHLWR"/>
<dbReference type="InterPro" id="IPR044555">
    <property type="entry name" value="WUSCHEL-like"/>
</dbReference>
<dbReference type="STRING" id="3659.A0A0A0KH83"/>
<proteinExistence type="inferred from homology"/>